<dbReference type="EMBL" id="CM051398">
    <property type="protein sequence ID" value="KAJ4718402.1"/>
    <property type="molecule type" value="Genomic_DNA"/>
</dbReference>
<gene>
    <name evidence="1" type="ORF">OWV82_010088</name>
</gene>
<name>A0ACC1Y3V9_MELAZ</name>
<comment type="caution">
    <text evidence="1">The sequence shown here is derived from an EMBL/GenBank/DDBJ whole genome shotgun (WGS) entry which is preliminary data.</text>
</comment>
<sequence length="216" mass="22127">MDKFVCIALVAVLAVALMDSAAAKTVHVVGDSMGWIIPTSGGAGAYDTWAASKKFAVGDILTFNFVKNEHDVLQVPKASYDGCSSSNPIGNLITDGPANITLNSTGEHYFICTFGRHCQLGQKLAITVSAASPPGSSPSPTTNPTPPTTIPTSPSPNSGTPDDCTPAPTSGPTPGGPIGSPRRSNPTNNVPDSSSPVVLASALISMLAILMHGFFF</sequence>
<protein>
    <submittedName>
        <fullName evidence="1">Cucumber peeling cupredoxin-like</fullName>
    </submittedName>
</protein>
<reference evidence="1 2" key="1">
    <citation type="journal article" date="2023" name="Science">
        <title>Complex scaffold remodeling in plant triterpene biosynthesis.</title>
        <authorList>
            <person name="De La Pena R."/>
            <person name="Hodgson H."/>
            <person name="Liu J.C."/>
            <person name="Stephenson M.J."/>
            <person name="Martin A.C."/>
            <person name="Owen C."/>
            <person name="Harkess A."/>
            <person name="Leebens-Mack J."/>
            <person name="Jimenez L.E."/>
            <person name="Osbourn A."/>
            <person name="Sattely E.S."/>
        </authorList>
    </citation>
    <scope>NUCLEOTIDE SEQUENCE [LARGE SCALE GENOMIC DNA]</scope>
    <source>
        <strain evidence="2">cv. JPN11</strain>
        <tissue evidence="1">Leaf</tissue>
    </source>
</reference>
<organism evidence="1 2">
    <name type="scientific">Melia azedarach</name>
    <name type="common">Chinaberry tree</name>
    <dbReference type="NCBI Taxonomy" id="155640"/>
    <lineage>
        <taxon>Eukaryota</taxon>
        <taxon>Viridiplantae</taxon>
        <taxon>Streptophyta</taxon>
        <taxon>Embryophyta</taxon>
        <taxon>Tracheophyta</taxon>
        <taxon>Spermatophyta</taxon>
        <taxon>Magnoliopsida</taxon>
        <taxon>eudicotyledons</taxon>
        <taxon>Gunneridae</taxon>
        <taxon>Pentapetalae</taxon>
        <taxon>rosids</taxon>
        <taxon>malvids</taxon>
        <taxon>Sapindales</taxon>
        <taxon>Meliaceae</taxon>
        <taxon>Melia</taxon>
    </lineage>
</organism>
<keyword evidence="2" id="KW-1185">Reference proteome</keyword>
<dbReference type="Proteomes" id="UP001164539">
    <property type="component" value="Chromosome 5"/>
</dbReference>
<evidence type="ECO:0000313" key="1">
    <source>
        <dbReference type="EMBL" id="KAJ4718402.1"/>
    </source>
</evidence>
<accession>A0ACC1Y3V9</accession>
<evidence type="ECO:0000313" key="2">
    <source>
        <dbReference type="Proteomes" id="UP001164539"/>
    </source>
</evidence>
<proteinExistence type="predicted"/>